<evidence type="ECO:0000313" key="3">
    <source>
        <dbReference type="Proteomes" id="UP000069549"/>
    </source>
</evidence>
<proteinExistence type="predicted"/>
<evidence type="ECO:0000313" key="2">
    <source>
        <dbReference type="EMBL" id="CXI44912.1"/>
    </source>
</evidence>
<dbReference type="Gene3D" id="3.40.50.720">
    <property type="entry name" value="NAD(P)-binding Rossmann-like Domain"/>
    <property type="match status" value="1"/>
</dbReference>
<keyword evidence="1" id="KW-0472">Membrane</keyword>
<accession>A0A113RPE8</accession>
<keyword evidence="1" id="KW-1133">Transmembrane helix</keyword>
<evidence type="ECO:0008006" key="4">
    <source>
        <dbReference type="Google" id="ProtNLM"/>
    </source>
</evidence>
<evidence type="ECO:0000256" key="1">
    <source>
        <dbReference type="SAM" id="Phobius"/>
    </source>
</evidence>
<reference evidence="2 3" key="1">
    <citation type="submission" date="2016-02" db="EMBL/GenBank/DDBJ databases">
        <authorList>
            <consortium name="Pathogen Informatics"/>
        </authorList>
    </citation>
    <scope>NUCLEOTIDE SEQUENCE [LARGE SCALE GENOMIC DNA]</scope>
    <source>
        <strain evidence="2 3">K173</strain>
    </source>
</reference>
<protein>
    <recommendedName>
        <fullName evidence="4">Glycerol-3-phosphate dehydrogenase NAD-dependent N-terminal domain-containing protein</fullName>
    </recommendedName>
</protein>
<sequence>MVIRSIFYSIIFINVVLCYSGSSANAINKNVIFPTVKHNGPLKVSIIGSGSWGTVISKIISEILKDRKFSTQL</sequence>
<dbReference type="EMBL" id="LT160029">
    <property type="protein sequence ID" value="CXI44912.1"/>
    <property type="molecule type" value="Genomic_DNA"/>
</dbReference>
<gene>
    <name evidence="2" type="ORF">PBK173_000213100</name>
</gene>
<feature type="transmembrane region" description="Helical" evidence="1">
    <location>
        <begin position="6"/>
        <end position="27"/>
    </location>
</feature>
<dbReference type="VEuPathDB" id="PlasmoDB:PBANKA_0932900"/>
<dbReference type="AlphaFoldDB" id="A0A113RPE8"/>
<name>A0A113RPE8_PLABE</name>
<keyword evidence="1" id="KW-0812">Transmembrane</keyword>
<dbReference type="Proteomes" id="UP000069549">
    <property type="component" value="Chromosome 9"/>
</dbReference>
<organism evidence="2 3">
    <name type="scientific">Plasmodium berghei</name>
    <dbReference type="NCBI Taxonomy" id="5821"/>
    <lineage>
        <taxon>Eukaryota</taxon>
        <taxon>Sar</taxon>
        <taxon>Alveolata</taxon>
        <taxon>Apicomplexa</taxon>
        <taxon>Aconoidasida</taxon>
        <taxon>Haemosporida</taxon>
        <taxon>Plasmodiidae</taxon>
        <taxon>Plasmodium</taxon>
        <taxon>Plasmodium (Vinckeia)</taxon>
    </lineage>
</organism>